<dbReference type="Pfam" id="PF06487">
    <property type="entry name" value="SAP18"/>
    <property type="match status" value="1"/>
</dbReference>
<geneLocation type="mitochondrion" evidence="4"/>
<dbReference type="STRING" id="37360.A0A0G4IJE9"/>
<dbReference type="PANTHER" id="PTHR13082">
    <property type="entry name" value="SAP18"/>
    <property type="match status" value="1"/>
</dbReference>
<dbReference type="OMA" id="TYRMREI"/>
<evidence type="ECO:0000313" key="6">
    <source>
        <dbReference type="Proteomes" id="UP000290189"/>
    </source>
</evidence>
<protein>
    <recommendedName>
        <fullName evidence="7">Histone deacetylase complex subunit SAP18</fullName>
    </recommendedName>
</protein>
<reference evidence="3 5" key="1">
    <citation type="submission" date="2015-02" db="EMBL/GenBank/DDBJ databases">
        <authorList>
            <person name="Chooi Y.-H."/>
        </authorList>
    </citation>
    <scope>NUCLEOTIDE SEQUENCE [LARGE SCALE GENOMIC DNA]</scope>
    <source>
        <strain evidence="3">E3</strain>
    </source>
</reference>
<evidence type="ECO:0000313" key="4">
    <source>
        <dbReference type="EMBL" id="SPQ96259.1"/>
    </source>
</evidence>
<evidence type="ECO:0000313" key="3">
    <source>
        <dbReference type="EMBL" id="CEO95294.1"/>
    </source>
</evidence>
<feature type="compositionally biased region" description="Basic and acidic residues" evidence="2">
    <location>
        <begin position="37"/>
        <end position="58"/>
    </location>
</feature>
<organism evidence="3 5">
    <name type="scientific">Plasmodiophora brassicae</name>
    <name type="common">Clubroot disease agent</name>
    <dbReference type="NCBI Taxonomy" id="37360"/>
    <lineage>
        <taxon>Eukaryota</taxon>
        <taxon>Sar</taxon>
        <taxon>Rhizaria</taxon>
        <taxon>Endomyxa</taxon>
        <taxon>Phytomyxea</taxon>
        <taxon>Plasmodiophorida</taxon>
        <taxon>Plasmodiophoridae</taxon>
        <taxon>Plasmodiophora</taxon>
    </lineage>
</organism>
<name>A0A0G4IJE9_PLABS</name>
<dbReference type="Proteomes" id="UP000039324">
    <property type="component" value="Unassembled WGS sequence"/>
</dbReference>
<keyword evidence="4" id="KW-0496">Mitochondrion</keyword>
<feature type="region of interest" description="Disordered" evidence="2">
    <location>
        <begin position="1"/>
        <end position="64"/>
    </location>
</feature>
<feature type="compositionally biased region" description="Basic and acidic residues" evidence="2">
    <location>
        <begin position="1"/>
        <end position="11"/>
    </location>
</feature>
<evidence type="ECO:0000313" key="5">
    <source>
        <dbReference type="Proteomes" id="UP000039324"/>
    </source>
</evidence>
<dbReference type="PANTHER" id="PTHR13082:SF0">
    <property type="entry name" value="HISTONE DEACETYLASE COMPLEX SUBUNIT SAP18"/>
    <property type="match status" value="1"/>
</dbReference>
<dbReference type="GO" id="GO:0003714">
    <property type="term" value="F:transcription corepressor activity"/>
    <property type="evidence" value="ECO:0007669"/>
    <property type="project" value="TreeGrafter"/>
</dbReference>
<evidence type="ECO:0000256" key="1">
    <source>
        <dbReference type="ARBA" id="ARBA00009143"/>
    </source>
</evidence>
<evidence type="ECO:0000256" key="2">
    <source>
        <dbReference type="SAM" id="MobiDB-lite"/>
    </source>
</evidence>
<sequence>MAHFIHPDRLSRHPAAQQQLERERDKPSAPLQQQRRSSRDEHDHRGRYADRRERESYRRPAKRPAVRIDREKVCPLLLRVFVKENAAMNAADFDFPLGDLTPGELQIYTWRDATLLELIEAIRSATPAARRTSAKIDIAFAYPSSREGGMVVKTVGSVYTGRKGPDDNMTLDDLKFEIGDFLAVSVFT</sequence>
<accession>A0A0G4IJE9</accession>
<dbReference type="InterPro" id="IPR010516">
    <property type="entry name" value="SAP18"/>
</dbReference>
<dbReference type="Gene3D" id="3.10.20.550">
    <property type="entry name" value="ASAP complex, SAP18 subunit"/>
    <property type="match status" value="1"/>
</dbReference>
<comment type="similarity">
    <text evidence="1">Belongs to the SAP18 family.</text>
</comment>
<dbReference type="Proteomes" id="UP000290189">
    <property type="component" value="Unassembled WGS sequence"/>
</dbReference>
<evidence type="ECO:0008006" key="7">
    <source>
        <dbReference type="Google" id="ProtNLM"/>
    </source>
</evidence>
<dbReference type="InterPro" id="IPR042534">
    <property type="entry name" value="SAP18_sf"/>
</dbReference>
<keyword evidence="5" id="KW-1185">Reference proteome</keyword>
<gene>
    <name evidence="3" type="ORF">PBRA_004060</name>
    <name evidence="4" type="ORF">PLBR_LOCUS3474</name>
</gene>
<reference evidence="4 6" key="2">
    <citation type="submission" date="2018-03" db="EMBL/GenBank/DDBJ databases">
        <authorList>
            <person name="Fogelqvist J."/>
        </authorList>
    </citation>
    <scope>NUCLEOTIDE SEQUENCE [LARGE SCALE GENOMIC DNA]</scope>
</reference>
<proteinExistence type="inferred from homology"/>
<dbReference type="AlphaFoldDB" id="A0A0G4IJE9"/>
<dbReference type="EMBL" id="CDSF01000013">
    <property type="protein sequence ID" value="CEO95294.1"/>
    <property type="molecule type" value="Genomic_DNA"/>
</dbReference>
<dbReference type="OrthoDB" id="440566at2759"/>
<dbReference type="GO" id="GO:0005634">
    <property type="term" value="C:nucleus"/>
    <property type="evidence" value="ECO:0007669"/>
    <property type="project" value="TreeGrafter"/>
</dbReference>
<dbReference type="EMBL" id="OVEO01000005">
    <property type="protein sequence ID" value="SPQ96259.1"/>
    <property type="molecule type" value="Genomic_DNA"/>
</dbReference>